<dbReference type="InterPro" id="IPR036115">
    <property type="entry name" value="GCM_dom_sf"/>
</dbReference>
<dbReference type="GO" id="GO:0003677">
    <property type="term" value="F:DNA binding"/>
    <property type="evidence" value="ECO:0007669"/>
    <property type="project" value="InterPro"/>
</dbReference>
<dbReference type="GO" id="GO:0006355">
    <property type="term" value="P:regulation of DNA-templated transcription"/>
    <property type="evidence" value="ECO:0007669"/>
    <property type="project" value="InterPro"/>
</dbReference>
<evidence type="ECO:0000313" key="2">
    <source>
        <dbReference type="Proteomes" id="UP000646827"/>
    </source>
</evidence>
<accession>A0A8H7VU42</accession>
<dbReference type="SUPFAM" id="SSF90073">
    <property type="entry name" value="GCM domain"/>
    <property type="match status" value="1"/>
</dbReference>
<dbReference type="OrthoDB" id="2255941at2759"/>
<protein>
    <submittedName>
        <fullName evidence="1">Uncharacterized protein</fullName>
    </submittedName>
</protein>
<dbReference type="EMBL" id="JAEPRB010000010">
    <property type="protein sequence ID" value="KAG2227154.1"/>
    <property type="molecule type" value="Genomic_DNA"/>
</dbReference>
<dbReference type="Proteomes" id="UP000646827">
    <property type="component" value="Unassembled WGS sequence"/>
</dbReference>
<organism evidence="1 2">
    <name type="scientific">Circinella minor</name>
    <dbReference type="NCBI Taxonomy" id="1195481"/>
    <lineage>
        <taxon>Eukaryota</taxon>
        <taxon>Fungi</taxon>
        <taxon>Fungi incertae sedis</taxon>
        <taxon>Mucoromycota</taxon>
        <taxon>Mucoromycotina</taxon>
        <taxon>Mucoromycetes</taxon>
        <taxon>Mucorales</taxon>
        <taxon>Lichtheimiaceae</taxon>
        <taxon>Circinella</taxon>
    </lineage>
</organism>
<proteinExistence type="predicted"/>
<gene>
    <name evidence="1" type="ORF">INT45_003884</name>
</gene>
<reference evidence="1 2" key="1">
    <citation type="submission" date="2020-12" db="EMBL/GenBank/DDBJ databases">
        <title>Metabolic potential, ecology and presence of endohyphal bacteria is reflected in genomic diversity of Mucoromycotina.</title>
        <authorList>
            <person name="Muszewska A."/>
            <person name="Okrasinska A."/>
            <person name="Steczkiewicz K."/>
            <person name="Drgas O."/>
            <person name="Orlowska M."/>
            <person name="Perlinska-Lenart U."/>
            <person name="Aleksandrzak-Piekarczyk T."/>
            <person name="Szatraj K."/>
            <person name="Zielenkiewicz U."/>
            <person name="Pilsyk S."/>
            <person name="Malc E."/>
            <person name="Mieczkowski P."/>
            <person name="Kruszewska J.S."/>
            <person name="Biernat P."/>
            <person name="Pawlowska J."/>
        </authorList>
    </citation>
    <scope>NUCLEOTIDE SEQUENCE [LARGE SCALE GENOMIC DNA]</scope>
    <source>
        <strain evidence="1 2">CBS 142.35</strain>
    </source>
</reference>
<name>A0A8H7VU42_9FUNG</name>
<keyword evidence="2" id="KW-1185">Reference proteome</keyword>
<dbReference type="AlphaFoldDB" id="A0A8H7VU42"/>
<evidence type="ECO:0000313" key="1">
    <source>
        <dbReference type="EMBL" id="KAG2227154.1"/>
    </source>
</evidence>
<sequence length="457" mass="53287">MSTENNIVTFFNKRYPNGRYSETAPAHFNVEKDRYDRFSLDIGWAMRSMHSNRRMRGMAGGNCRRYKKTCNGFIVCKDENFPFFMFQRRPRITEAAVKNQINAGCPGCSGSLYHDRTCRAHAFFYFEINVCTLVHFGEHNHNQMDNDDDHQENPPHYLDKHLSNKQQQKLDQYLDNYKQHDEEPVGYERAPLPQRKAKGLVSGILDKEGTIANSVRSINPVLGNLDRVNYEIRKRGKNTKESSTDDKDMFSKFEELENEYPDYITSANITSHSFIITFRAPLMPKYVNFKAFPCITDVTYKAFPKDRYLCSTVLYFPEIRKHSLIFQAVIGGLKKEHFHEYFLAFFSLYKIDFTSSDNFMGMVVDFSLSQKNGYLSAYNIYSCGMTDGLKYLKGCYIHWMQSVQRISSIHAVVPVDKRTTFLELTVKLRTTVDDTEFNATCNNIVSEFPDTRKWLLW</sequence>
<comment type="caution">
    <text evidence="1">The sequence shown here is derived from an EMBL/GenBank/DDBJ whole genome shotgun (WGS) entry which is preliminary data.</text>
</comment>